<dbReference type="GO" id="GO:0006954">
    <property type="term" value="P:inflammatory response"/>
    <property type="evidence" value="ECO:0007669"/>
    <property type="project" value="UniProtKB-KW"/>
</dbReference>
<dbReference type="CDD" id="cd08325">
    <property type="entry name" value="CARD_CASP1-like"/>
    <property type="match status" value="1"/>
</dbReference>
<comment type="subcellular location">
    <subcellularLocation>
        <location evidence="1">Cytoplasm</location>
        <location evidence="1">Cytosol</location>
    </subcellularLocation>
</comment>
<feature type="domain" description="CARD" evidence="6">
    <location>
        <begin position="181"/>
        <end position="273"/>
    </location>
</feature>
<dbReference type="Gene3D" id="1.10.533.10">
    <property type="entry name" value="Death Domain, Fas"/>
    <property type="match status" value="1"/>
</dbReference>
<dbReference type="PROSITE" id="PS50209">
    <property type="entry name" value="CARD"/>
    <property type="match status" value="1"/>
</dbReference>
<dbReference type="SUPFAM" id="SSF47986">
    <property type="entry name" value="DEATH domain"/>
    <property type="match status" value="1"/>
</dbReference>
<dbReference type="InterPro" id="IPR001315">
    <property type="entry name" value="CARD"/>
</dbReference>
<evidence type="ECO:0000259" key="7">
    <source>
        <dbReference type="PROSITE" id="PS51830"/>
    </source>
</evidence>
<dbReference type="AlphaFoldDB" id="A0A8K9V2T5"/>
<protein>
    <recommendedName>
        <fullName evidence="10">CARD domain-containing protein</fullName>
    </recommendedName>
</protein>
<name>A0A8K9V2T5_ONCMY</name>
<evidence type="ECO:0000256" key="5">
    <source>
        <dbReference type="ARBA" id="ARBA00023198"/>
    </source>
</evidence>
<dbReference type="Proteomes" id="UP000694395">
    <property type="component" value="Chromosome 10"/>
</dbReference>
<dbReference type="GO" id="GO:0005829">
    <property type="term" value="C:cytosol"/>
    <property type="evidence" value="ECO:0007669"/>
    <property type="project" value="UniProtKB-SubCell"/>
</dbReference>
<accession>A0A8K9V2T5</accession>
<keyword evidence="9" id="KW-1185">Reference proteome</keyword>
<reference evidence="8" key="3">
    <citation type="submission" date="2025-09" db="UniProtKB">
        <authorList>
            <consortium name="Ensembl"/>
        </authorList>
    </citation>
    <scope>IDENTIFICATION</scope>
</reference>
<sequence length="277" mass="31001">MKILHVEEHGVSLEEVHEVTRFHAKILHPKSSSVSVVLNKIACWNVDVHCDVILYLAVKRSTVISRLYLLLRNSSQKEAVQDREKNQLSQGYSEFLLSSPNGSLKLNNWFALKNPLSTSINPEKIQLLPADTTPSCCKMIMGNTGVDIEMELIGDDEKTAWRDMLQAGAVLGAGRPAESSLTGSAEQQLRSVRTEFVKRVSRPVLDGLLERLLQHTVINQEEMESVKVIAERAEKARDIIDMVLRKGTESCSRMINLLGELDQCLCSQLQINVRVPT</sequence>
<reference evidence="8" key="1">
    <citation type="submission" date="2020-07" db="EMBL/GenBank/DDBJ databases">
        <title>A long reads based de novo assembly of the rainbow trout Arlee double haploid line genome.</title>
        <authorList>
            <person name="Gao G."/>
            <person name="Palti Y."/>
        </authorList>
    </citation>
    <scope>NUCLEOTIDE SEQUENCE [LARGE SCALE GENOMIC DNA]</scope>
</reference>
<dbReference type="InterPro" id="IPR051249">
    <property type="entry name" value="NLRP_Inflammasome"/>
</dbReference>
<dbReference type="Pfam" id="PF13553">
    <property type="entry name" value="FIIND"/>
    <property type="match status" value="1"/>
</dbReference>
<dbReference type="PANTHER" id="PTHR46985">
    <property type="entry name" value="NACHT, LRR AND PYD DOMAINS-CONTAINING PROTEIN 1"/>
    <property type="match status" value="1"/>
</dbReference>
<keyword evidence="2" id="KW-0963">Cytoplasm</keyword>
<dbReference type="GeneTree" id="ENSGT01150000287042"/>
<dbReference type="InterPro" id="IPR025307">
    <property type="entry name" value="FIIND_dom"/>
</dbReference>
<organism evidence="8 9">
    <name type="scientific">Oncorhynchus mykiss</name>
    <name type="common">Rainbow trout</name>
    <name type="synonym">Salmo gairdneri</name>
    <dbReference type="NCBI Taxonomy" id="8022"/>
    <lineage>
        <taxon>Eukaryota</taxon>
        <taxon>Metazoa</taxon>
        <taxon>Chordata</taxon>
        <taxon>Craniata</taxon>
        <taxon>Vertebrata</taxon>
        <taxon>Euteleostomi</taxon>
        <taxon>Actinopterygii</taxon>
        <taxon>Neopterygii</taxon>
        <taxon>Teleostei</taxon>
        <taxon>Protacanthopterygii</taxon>
        <taxon>Salmoniformes</taxon>
        <taxon>Salmonidae</taxon>
        <taxon>Salmoninae</taxon>
        <taxon>Oncorhynchus</taxon>
    </lineage>
</organism>
<dbReference type="PROSITE" id="PS51830">
    <property type="entry name" value="FIIND"/>
    <property type="match status" value="1"/>
</dbReference>
<dbReference type="PANTHER" id="PTHR46985:SF2">
    <property type="entry name" value="APOPTOSIS-ASSOCIATED SPECK-LIKE PROTEIN CONTAINING A CARD"/>
    <property type="match status" value="1"/>
</dbReference>
<dbReference type="Pfam" id="PF00619">
    <property type="entry name" value="CARD"/>
    <property type="match status" value="1"/>
</dbReference>
<keyword evidence="3" id="KW-0399">Innate immunity</keyword>
<reference evidence="8" key="2">
    <citation type="submission" date="2025-08" db="UniProtKB">
        <authorList>
            <consortium name="Ensembl"/>
        </authorList>
    </citation>
    <scope>IDENTIFICATION</scope>
</reference>
<keyword evidence="4" id="KW-0391">Immunity</keyword>
<proteinExistence type="predicted"/>
<evidence type="ECO:0000256" key="1">
    <source>
        <dbReference type="ARBA" id="ARBA00004514"/>
    </source>
</evidence>
<evidence type="ECO:0000313" key="8">
    <source>
        <dbReference type="Ensembl" id="ENSOMYP00000118270.1"/>
    </source>
</evidence>
<dbReference type="Pfam" id="PF23679">
    <property type="entry name" value="UPA-FIIND"/>
    <property type="match status" value="1"/>
</dbReference>
<evidence type="ECO:0008006" key="10">
    <source>
        <dbReference type="Google" id="ProtNLM"/>
    </source>
</evidence>
<evidence type="ECO:0000256" key="4">
    <source>
        <dbReference type="ARBA" id="ARBA00022859"/>
    </source>
</evidence>
<evidence type="ECO:0000256" key="3">
    <source>
        <dbReference type="ARBA" id="ARBA00022588"/>
    </source>
</evidence>
<keyword evidence="5" id="KW-0395">Inflammatory response</keyword>
<evidence type="ECO:0000256" key="2">
    <source>
        <dbReference type="ARBA" id="ARBA00022490"/>
    </source>
</evidence>
<feature type="domain" description="FIIND" evidence="7">
    <location>
        <begin position="1"/>
        <end position="179"/>
    </location>
</feature>
<dbReference type="GO" id="GO:0045087">
    <property type="term" value="P:innate immune response"/>
    <property type="evidence" value="ECO:0007669"/>
    <property type="project" value="UniProtKB-KW"/>
</dbReference>
<dbReference type="Ensembl" id="ENSOMYT00000163350.1">
    <property type="protein sequence ID" value="ENSOMYP00000118270.1"/>
    <property type="gene ID" value="ENSOMYG00000049396.1"/>
</dbReference>
<dbReference type="InterPro" id="IPR011029">
    <property type="entry name" value="DEATH-like_dom_sf"/>
</dbReference>
<evidence type="ECO:0000259" key="6">
    <source>
        <dbReference type="PROSITE" id="PS50209"/>
    </source>
</evidence>
<dbReference type="GO" id="GO:0042981">
    <property type="term" value="P:regulation of apoptotic process"/>
    <property type="evidence" value="ECO:0007669"/>
    <property type="project" value="InterPro"/>
</dbReference>
<evidence type="ECO:0000313" key="9">
    <source>
        <dbReference type="Proteomes" id="UP000694395"/>
    </source>
</evidence>